<feature type="transmembrane region" description="Helical" evidence="4">
    <location>
        <begin position="158"/>
        <end position="180"/>
    </location>
</feature>
<dbReference type="Proteomes" id="UP000186607">
    <property type="component" value="Unassembled WGS sequence"/>
</dbReference>
<protein>
    <submittedName>
        <fullName evidence="6">Multidrug resistance protein-related protein</fullName>
    </submittedName>
</protein>
<dbReference type="InterPro" id="IPR011701">
    <property type="entry name" value="MFS"/>
</dbReference>
<feature type="transmembrane region" description="Helical" evidence="4">
    <location>
        <begin position="320"/>
        <end position="343"/>
    </location>
</feature>
<dbReference type="PROSITE" id="PS50850">
    <property type="entry name" value="MFS"/>
    <property type="match status" value="1"/>
</dbReference>
<feature type="transmembrane region" description="Helical" evidence="4">
    <location>
        <begin position="66"/>
        <end position="83"/>
    </location>
</feature>
<dbReference type="eggNOG" id="COG2814">
    <property type="taxonomic scope" value="Bacteria"/>
</dbReference>
<feature type="transmembrane region" description="Helical" evidence="4">
    <location>
        <begin position="263"/>
        <end position="283"/>
    </location>
</feature>
<proteinExistence type="predicted"/>
<dbReference type="EMBL" id="MSTI01000057">
    <property type="protein sequence ID" value="OLV18799.1"/>
    <property type="molecule type" value="Genomic_DNA"/>
</dbReference>
<dbReference type="AlphaFoldDB" id="A0A1U7P0V4"/>
<evidence type="ECO:0000259" key="5">
    <source>
        <dbReference type="PROSITE" id="PS50850"/>
    </source>
</evidence>
<keyword evidence="3 4" id="KW-0472">Membrane</keyword>
<dbReference type="PANTHER" id="PTHR23534">
    <property type="entry name" value="MFS PERMEASE"/>
    <property type="match status" value="1"/>
</dbReference>
<keyword evidence="7" id="KW-1185">Reference proteome</keyword>
<evidence type="ECO:0000256" key="1">
    <source>
        <dbReference type="ARBA" id="ARBA00022692"/>
    </source>
</evidence>
<accession>A0A1U7P0V4</accession>
<feature type="transmembrane region" description="Helical" evidence="4">
    <location>
        <begin position="228"/>
        <end position="251"/>
    </location>
</feature>
<comment type="caution">
    <text evidence="6">The sequence shown here is derived from an EMBL/GenBank/DDBJ whole genome shotgun (WGS) entry which is preliminary data.</text>
</comment>
<evidence type="ECO:0000256" key="2">
    <source>
        <dbReference type="ARBA" id="ARBA00022989"/>
    </source>
</evidence>
<feature type="transmembrane region" description="Helical" evidence="4">
    <location>
        <begin position="295"/>
        <end position="314"/>
    </location>
</feature>
<name>A0A1U7P0V4_9DEIO</name>
<feature type="transmembrane region" description="Helical" evidence="4">
    <location>
        <begin position="186"/>
        <end position="207"/>
    </location>
</feature>
<reference evidence="6 7" key="1">
    <citation type="submission" date="2017-01" db="EMBL/GenBank/DDBJ databases">
        <title>Genome Analysis of Deinococcus marmoris KOPRI26562.</title>
        <authorList>
            <person name="Kim J.H."/>
            <person name="Oh H.-M."/>
        </authorList>
    </citation>
    <scope>NUCLEOTIDE SEQUENCE [LARGE SCALE GENOMIC DNA]</scope>
    <source>
        <strain evidence="6 7">KOPRI26562</strain>
    </source>
</reference>
<dbReference type="InterPro" id="IPR036259">
    <property type="entry name" value="MFS_trans_sf"/>
</dbReference>
<organism evidence="6 7">
    <name type="scientific">Deinococcus marmoris</name>
    <dbReference type="NCBI Taxonomy" id="249408"/>
    <lineage>
        <taxon>Bacteria</taxon>
        <taxon>Thermotogati</taxon>
        <taxon>Deinococcota</taxon>
        <taxon>Deinococci</taxon>
        <taxon>Deinococcales</taxon>
        <taxon>Deinococcaceae</taxon>
        <taxon>Deinococcus</taxon>
    </lineage>
</organism>
<feature type="domain" description="Major facilitator superfamily (MFS) profile" evidence="5">
    <location>
        <begin position="29"/>
        <end position="410"/>
    </location>
</feature>
<dbReference type="PANTHER" id="PTHR23534:SF1">
    <property type="entry name" value="MAJOR FACILITATOR SUPERFAMILY PROTEIN"/>
    <property type="match status" value="1"/>
</dbReference>
<dbReference type="Gene3D" id="1.20.1250.20">
    <property type="entry name" value="MFS general substrate transporter like domains"/>
    <property type="match status" value="1"/>
</dbReference>
<evidence type="ECO:0000313" key="6">
    <source>
        <dbReference type="EMBL" id="OLV18799.1"/>
    </source>
</evidence>
<dbReference type="Pfam" id="PF07690">
    <property type="entry name" value="MFS_1"/>
    <property type="match status" value="1"/>
</dbReference>
<gene>
    <name evidence="6" type="ORF">BOO71_0004774</name>
</gene>
<sequence>MAGAGGRAMSAASALRERLPVKPGTLPGVLMAALVLVCSEFVRSGMYAAYLPQATGTLLGLPKADAVAVAATAFTIHFISDTVMRGPSGALISRFGVRTVMLSGAALSLLAVGLMAGTHTAWVLLLAAALHGVGFSAMWPGAMNLTADATKDSHKGRAVTLISLGVMPLIGAGFLLLGALAERPRALVFTIVLVVLAVALLAALFVPDRLRRAVTAESQPDRRARLKTAVGALAPLFPAAFMQTLTMTLLGPLLFTLYRDLGLTYWGMVALLGTGGAVAFGSLPLTGKVADGGRARLAVTLGFALLALGLGGIATTPPLWALYVLAAVVGVGYAFIMPGWAALVTGRLPEAERPAAWGALMTVENVGTSLGPLVGAFAYRTLGPTGPFITGAALALLTALGYVIFRRMLTTRQETGLEGGA</sequence>
<dbReference type="GO" id="GO:0022857">
    <property type="term" value="F:transmembrane transporter activity"/>
    <property type="evidence" value="ECO:0007669"/>
    <property type="project" value="InterPro"/>
</dbReference>
<evidence type="ECO:0000313" key="7">
    <source>
        <dbReference type="Proteomes" id="UP000186607"/>
    </source>
</evidence>
<keyword evidence="2 4" id="KW-1133">Transmembrane helix</keyword>
<evidence type="ECO:0000256" key="3">
    <source>
        <dbReference type="ARBA" id="ARBA00023136"/>
    </source>
</evidence>
<dbReference type="InterPro" id="IPR020846">
    <property type="entry name" value="MFS_dom"/>
</dbReference>
<keyword evidence="1 4" id="KW-0812">Transmembrane</keyword>
<dbReference type="STRING" id="249408.BOO71_0004774"/>
<dbReference type="SUPFAM" id="SSF103473">
    <property type="entry name" value="MFS general substrate transporter"/>
    <property type="match status" value="1"/>
</dbReference>
<feature type="transmembrane region" description="Helical" evidence="4">
    <location>
        <begin position="122"/>
        <end position="146"/>
    </location>
</feature>
<feature type="transmembrane region" description="Helical" evidence="4">
    <location>
        <begin position="385"/>
        <end position="405"/>
    </location>
</feature>
<evidence type="ECO:0000256" key="4">
    <source>
        <dbReference type="SAM" id="Phobius"/>
    </source>
</evidence>
<feature type="transmembrane region" description="Helical" evidence="4">
    <location>
        <begin position="95"/>
        <end position="116"/>
    </location>
</feature>
<feature type="transmembrane region" description="Helical" evidence="4">
    <location>
        <begin position="26"/>
        <end position="46"/>
    </location>
</feature>